<keyword evidence="3" id="KW-1185">Reference proteome</keyword>
<sequence>MLIVSNSTVALSSLRLICGGEHSSIATISKSLLSVSNCEIRAAPSTSPFLSMWTPTYNSMLIVVDTQVNWKQPTSLPLFGTIPTSHKSLVTELSEDSLLGRETDQARGLLSIVGSGLTFANTAIPLATGPLFDFGFKSDNTQQSISAVSVSLTTSAMTNVTSRRRFISDTVRFPQVSQRVISLSMSNCTNHLYGTGSLDMNFGSSLCCLNSSFSHCETSEPTEGPPVVYLQHRATQFDRSQSPAFTTFDTCTFRVVHSGYGGGAIDSCDVGTSLSVTKCSFFRCTTGDSGGSIFFRPSPKTCPVTLSHCSFVSGSSPGYAGGVDLSDCEQGSITDCVFYDLLAEGDGGGLVLTESRTHTVTVSNCLFQKCRRVGGWGSGGAVFVWESGFTFTSLRFRENSAEVISEGHDLCVNQTTGTTAVSSFTDCDTDQEIIEVVFPKISISPNLEPTLNRLVVSSVTRLVSSDNRTAKATLTVDRQISGTVLVLVDNTDAYEMPNDDSPPPITRLVSFDFSSDSTSSESDLFFGEWEVLQYESNYSLVTFGWKESIVDTNGAILTTPNPPRIVRAMCEGGSSEFNTFFSLKGRTLATGSYKVTVKDISDFSMVVDFVNNPSGGNLFSTKAGLKLQGDDAILAFETTYEIDEVIEVTTSKVLILDPPRLFFTTPSPPILKSVGAVSFSDSKKDTITIKLVGEALFANPYSLTVTDGSTTSTLTAVFDADGVNGEATAVVYSMDGSKTIQLIFEKTYTITDITCSDNNQPTLIPNLHFDVPPEPARVEKVVSAALNDAKNEVEVTFRARALPPTITSVAIAEKDTSVFVSADRLSGTSFSALFNVDESDSSDSLQFGGTYLIASVSSGSDFLVCDDVTLKVPSNVRVKTIHPTFSNNVKTGLIFDLEVEGPIHDSKYKRTMNRRAM</sequence>
<name>A0ABQ9XBP7_9EUKA</name>
<dbReference type="Pfam" id="PF13229">
    <property type="entry name" value="Beta_helix"/>
    <property type="match status" value="1"/>
</dbReference>
<evidence type="ECO:0000313" key="2">
    <source>
        <dbReference type="EMBL" id="KAK2948755.1"/>
    </source>
</evidence>
<organism evidence="2 3">
    <name type="scientific">Blattamonas nauphoetae</name>
    <dbReference type="NCBI Taxonomy" id="2049346"/>
    <lineage>
        <taxon>Eukaryota</taxon>
        <taxon>Metamonada</taxon>
        <taxon>Preaxostyla</taxon>
        <taxon>Oxymonadida</taxon>
        <taxon>Blattamonas</taxon>
    </lineage>
</organism>
<dbReference type="InterPro" id="IPR039448">
    <property type="entry name" value="Beta_helix"/>
</dbReference>
<evidence type="ECO:0000313" key="3">
    <source>
        <dbReference type="Proteomes" id="UP001281761"/>
    </source>
</evidence>
<protein>
    <recommendedName>
        <fullName evidence="1">Right handed beta helix domain-containing protein</fullName>
    </recommendedName>
</protein>
<accession>A0ABQ9XBP7</accession>
<gene>
    <name evidence="2" type="ORF">BLNAU_16290</name>
</gene>
<dbReference type="SUPFAM" id="SSF51126">
    <property type="entry name" value="Pectin lyase-like"/>
    <property type="match status" value="1"/>
</dbReference>
<proteinExistence type="predicted"/>
<feature type="domain" description="Right handed beta helix" evidence="1">
    <location>
        <begin position="247"/>
        <end position="388"/>
    </location>
</feature>
<evidence type="ECO:0000259" key="1">
    <source>
        <dbReference type="Pfam" id="PF13229"/>
    </source>
</evidence>
<dbReference type="EMBL" id="JARBJD010000169">
    <property type="protein sequence ID" value="KAK2948755.1"/>
    <property type="molecule type" value="Genomic_DNA"/>
</dbReference>
<comment type="caution">
    <text evidence="2">The sequence shown here is derived from an EMBL/GenBank/DDBJ whole genome shotgun (WGS) entry which is preliminary data.</text>
</comment>
<reference evidence="2 3" key="1">
    <citation type="journal article" date="2022" name="bioRxiv">
        <title>Genomics of Preaxostyla Flagellates Illuminates Evolutionary Transitions and the Path Towards Mitochondrial Loss.</title>
        <authorList>
            <person name="Novak L.V.F."/>
            <person name="Treitli S.C."/>
            <person name="Pyrih J."/>
            <person name="Halakuc P."/>
            <person name="Pipaliya S.V."/>
            <person name="Vacek V."/>
            <person name="Brzon O."/>
            <person name="Soukal P."/>
            <person name="Eme L."/>
            <person name="Dacks J.B."/>
            <person name="Karnkowska A."/>
            <person name="Elias M."/>
            <person name="Hampl V."/>
        </authorList>
    </citation>
    <scope>NUCLEOTIDE SEQUENCE [LARGE SCALE GENOMIC DNA]</scope>
    <source>
        <strain evidence="2">NAU3</strain>
        <tissue evidence="2">Gut</tissue>
    </source>
</reference>
<dbReference type="InterPro" id="IPR011050">
    <property type="entry name" value="Pectin_lyase_fold/virulence"/>
</dbReference>
<dbReference type="Proteomes" id="UP001281761">
    <property type="component" value="Unassembled WGS sequence"/>
</dbReference>